<feature type="domain" description="NTP pyrophosphohydrolase MazG-like" evidence="1">
    <location>
        <begin position="33"/>
        <end position="106"/>
    </location>
</feature>
<reference evidence="2 3" key="2">
    <citation type="journal article" date="2016" name="Genome Announc.">
        <title>Complete Genome Sequence of Sphingopyxis terrae Strain 203-1 (NBRC 111660), a Polyethylene Glycol Degrader.</title>
        <authorList>
            <person name="Ohtsubo Y."/>
            <person name="Nonoyama S."/>
            <person name="Nagata Y."/>
            <person name="Numata M."/>
            <person name="Tsuchikane K."/>
            <person name="Hosoyama A."/>
            <person name="Yamazoe A."/>
            <person name="Tsuda M."/>
            <person name="Fujita N."/>
            <person name="Kawai F."/>
        </authorList>
    </citation>
    <scope>NUCLEOTIDE SEQUENCE [LARGE SCALE GENOMIC DNA]</scope>
    <source>
        <strain evidence="2 3">203-1</strain>
    </source>
</reference>
<dbReference type="SUPFAM" id="SSF101386">
    <property type="entry name" value="all-alpha NTP pyrophosphatases"/>
    <property type="match status" value="2"/>
</dbReference>
<dbReference type="KEGG" id="ster:AOA14_15505"/>
<dbReference type="GO" id="GO:0046052">
    <property type="term" value="P:UTP catabolic process"/>
    <property type="evidence" value="ECO:0007669"/>
    <property type="project" value="TreeGrafter"/>
</dbReference>
<dbReference type="RefSeq" id="WP_062902441.1">
    <property type="nucleotide sequence ID" value="NZ_CP013342.1"/>
</dbReference>
<dbReference type="Gene3D" id="1.10.287.1080">
    <property type="entry name" value="MazG-like"/>
    <property type="match status" value="2"/>
</dbReference>
<evidence type="ECO:0000313" key="3">
    <source>
        <dbReference type="Proteomes" id="UP000076234"/>
    </source>
</evidence>
<dbReference type="AlphaFoldDB" id="A0A142W1V0"/>
<dbReference type="GO" id="GO:0006950">
    <property type="term" value="P:response to stress"/>
    <property type="evidence" value="ECO:0007669"/>
    <property type="project" value="UniProtKB-ARBA"/>
</dbReference>
<dbReference type="Proteomes" id="UP000076234">
    <property type="component" value="Chromosome"/>
</dbReference>
<evidence type="ECO:0000259" key="1">
    <source>
        <dbReference type="Pfam" id="PF03819"/>
    </source>
</evidence>
<evidence type="ECO:0000313" key="2">
    <source>
        <dbReference type="EMBL" id="AMU96014.1"/>
    </source>
</evidence>
<sequence>MSNAPSLSPIDRLLAIMRQLRNPDGGCEWDLAQDFTTISPYTIEEAYEVADAIASGSPDAICDELGDLLLQVVFHAQIATDKGLFGFDDVANAISDKMERRHPHIFGDATTHDVRQQWEQIKAAERSADGAKSVLDGVALSLPALLRAQKLQGRAARAGFDWPDAGGPRAKIAEELEEVETAPDDAARAEEVGDLLFAVVNYARHLGVDAESALRDANAKFARRFMAVEARAGADMADMPLDALEAHWQAVKASEKP</sequence>
<dbReference type="FunFam" id="1.10.287.1080:FF:000001">
    <property type="entry name" value="Nucleoside triphosphate pyrophosphohydrolase"/>
    <property type="match status" value="1"/>
</dbReference>
<dbReference type="Pfam" id="PF03819">
    <property type="entry name" value="MazG"/>
    <property type="match status" value="2"/>
</dbReference>
<dbReference type="GO" id="GO:0047429">
    <property type="term" value="F:nucleoside triphosphate diphosphatase activity"/>
    <property type="evidence" value="ECO:0007669"/>
    <property type="project" value="InterPro"/>
</dbReference>
<protein>
    <submittedName>
        <fullName evidence="2">Nucleoside triphosphate hydrolase</fullName>
        <ecNumber evidence="2">3.6.1.19</ecNumber>
    </submittedName>
</protein>
<dbReference type="STRING" id="1219058.AOA14_15505"/>
<name>A0A142W1V0_9SPHN</name>
<gene>
    <name evidence="2" type="primary">mazG</name>
    <name evidence="2" type="ORF">AOA14_15505</name>
</gene>
<dbReference type="InterPro" id="IPR011551">
    <property type="entry name" value="NTP_PyrPHydrolase_MazG"/>
</dbReference>
<feature type="domain" description="NTP pyrophosphohydrolase MazG-like" evidence="1">
    <location>
        <begin position="173"/>
        <end position="224"/>
    </location>
</feature>
<dbReference type="InterPro" id="IPR048011">
    <property type="entry name" value="NTP-PPase_MazG-like_C"/>
</dbReference>
<dbReference type="GO" id="GO:0006203">
    <property type="term" value="P:dGTP catabolic process"/>
    <property type="evidence" value="ECO:0007669"/>
    <property type="project" value="TreeGrafter"/>
</dbReference>
<organism evidence="2 3">
    <name type="scientific">Sphingopyxis terrae subsp. terrae NBRC 15098</name>
    <dbReference type="NCBI Taxonomy" id="1219058"/>
    <lineage>
        <taxon>Bacteria</taxon>
        <taxon>Pseudomonadati</taxon>
        <taxon>Pseudomonadota</taxon>
        <taxon>Alphaproteobacteria</taxon>
        <taxon>Sphingomonadales</taxon>
        <taxon>Sphingomonadaceae</taxon>
        <taxon>Sphingopyxis</taxon>
    </lineage>
</organism>
<dbReference type="GO" id="GO:0046047">
    <property type="term" value="P:TTP catabolic process"/>
    <property type="evidence" value="ECO:0007669"/>
    <property type="project" value="TreeGrafter"/>
</dbReference>
<reference evidence="3" key="1">
    <citation type="submission" date="2015-11" db="EMBL/GenBank/DDBJ databases">
        <title>Complete genome sequence of a polyethylene glycol-degrading strain Sphingopyxis terrae strain 203-1 (NBRC 15098).</title>
        <authorList>
            <person name="Yoshiyuki O."/>
            <person name="Shouta N."/>
            <person name="Nagata Y."/>
            <person name="Numata M."/>
            <person name="Tsuchikane K."/>
            <person name="Hosoyama A."/>
            <person name="Yamazoe A."/>
            <person name="Tsuda M."/>
            <person name="Fujita N."/>
            <person name="Kawai F."/>
        </authorList>
    </citation>
    <scope>NUCLEOTIDE SEQUENCE [LARGE SCALE GENOMIC DNA]</scope>
    <source>
        <strain evidence="3">203-1</strain>
    </source>
</reference>
<dbReference type="GO" id="GO:0046076">
    <property type="term" value="P:dTTP catabolic process"/>
    <property type="evidence" value="ECO:0007669"/>
    <property type="project" value="TreeGrafter"/>
</dbReference>
<keyword evidence="2" id="KW-0378">Hydrolase</keyword>
<dbReference type="GO" id="GO:0046081">
    <property type="term" value="P:dUTP catabolic process"/>
    <property type="evidence" value="ECO:0007669"/>
    <property type="project" value="TreeGrafter"/>
</dbReference>
<dbReference type="PANTHER" id="PTHR30522">
    <property type="entry name" value="NUCLEOSIDE TRIPHOSPHATE PYROPHOSPHOHYDROLASE"/>
    <property type="match status" value="1"/>
</dbReference>
<dbReference type="CDD" id="cd11528">
    <property type="entry name" value="NTP-PPase_MazG_Nterm"/>
    <property type="match status" value="1"/>
</dbReference>
<dbReference type="GO" id="GO:0046061">
    <property type="term" value="P:dATP catabolic process"/>
    <property type="evidence" value="ECO:0007669"/>
    <property type="project" value="TreeGrafter"/>
</dbReference>
<dbReference type="PANTHER" id="PTHR30522:SF0">
    <property type="entry name" value="NUCLEOSIDE TRIPHOSPHATE PYROPHOSPHOHYDROLASE"/>
    <property type="match status" value="1"/>
</dbReference>
<dbReference type="NCBIfam" id="NF007113">
    <property type="entry name" value="PRK09562.1"/>
    <property type="match status" value="1"/>
</dbReference>
<dbReference type="NCBIfam" id="TIGR00444">
    <property type="entry name" value="mazG"/>
    <property type="match status" value="1"/>
</dbReference>
<proteinExistence type="predicted"/>
<dbReference type="CDD" id="cd11529">
    <property type="entry name" value="NTP-PPase_MazG_Cterm"/>
    <property type="match status" value="1"/>
</dbReference>
<dbReference type="EC" id="3.6.1.19" evidence="2"/>
<dbReference type="InterPro" id="IPR004518">
    <property type="entry name" value="MazG-like_dom"/>
</dbReference>
<accession>A0A142W1V0</accession>
<dbReference type="EMBL" id="CP013342">
    <property type="protein sequence ID" value="AMU96014.1"/>
    <property type="molecule type" value="Genomic_DNA"/>
</dbReference>
<dbReference type="InterPro" id="IPR048015">
    <property type="entry name" value="NTP-PPase_MazG-like_N"/>
</dbReference>